<dbReference type="InterPro" id="IPR036047">
    <property type="entry name" value="F-box-like_dom_sf"/>
</dbReference>
<sequence length="505" mass="56964">MTDSMVSYVDFNYYPSDQLNPYPMNRHPFHLNLTQPTTVQTNNAITYDKFYYFIHLPKPLQLKILSFLNLRTRLNSSYSCKLIRNLLRSGELWENLDLSNCFNSLNKFQLVFLSKLGGVRLKRVNFRGCQQIDGNILWTLGTNSPNLTSINLSGCSELTSQNLSNFFYFTKNLTQLNLSGLSCLTPITLTSIGDNCPNLAELNLNWCKLIGNNEGYLRKLIGCLNSLTKLKINGWKYLSYGTLSTIGSLRELRYLDMQNCQGLTNFRSNGNSLDSQLNFTTLEGLLRGEPIKKLIYLNLNNSNLATDSTFIEFSKQLPELEWLDLSNCPQLKQSSLNSIILNCPRLTHLALEDTPIANDLNLRLMCLNLTELEWLNLGFNLKLTNEGIGRLVRNLRNLKYFSIEGCDQVTDDLILGLGDWLAPCSKFECLNVKECKLISADKVMQFQRGLILSNSKRRGRGFHCSRVKLLSSFDFLDSQGSGGNGSGIEGSGFGELVGLTSCIIL</sequence>
<dbReference type="InterPro" id="IPR032675">
    <property type="entry name" value="LRR_dom_sf"/>
</dbReference>
<dbReference type="AlphaFoldDB" id="A0A137PBM1"/>
<dbReference type="InterPro" id="IPR006553">
    <property type="entry name" value="Leu-rich_rpt_Cys-con_subtyp"/>
</dbReference>
<evidence type="ECO:0000259" key="1">
    <source>
        <dbReference type="PROSITE" id="PS50181"/>
    </source>
</evidence>
<dbReference type="PANTHER" id="PTHR13318">
    <property type="entry name" value="PARTNER OF PAIRED, ISOFORM B-RELATED"/>
    <property type="match status" value="1"/>
</dbReference>
<dbReference type="SMART" id="SM00367">
    <property type="entry name" value="LRR_CC"/>
    <property type="match status" value="8"/>
</dbReference>
<keyword evidence="3" id="KW-1185">Reference proteome</keyword>
<evidence type="ECO:0000313" key="3">
    <source>
        <dbReference type="Proteomes" id="UP000070444"/>
    </source>
</evidence>
<dbReference type="PROSITE" id="PS50181">
    <property type="entry name" value="FBOX"/>
    <property type="match status" value="1"/>
</dbReference>
<protein>
    <submittedName>
        <fullName evidence="2">RNI-like protein</fullName>
    </submittedName>
</protein>
<dbReference type="OrthoDB" id="550575at2759"/>
<evidence type="ECO:0000313" key="2">
    <source>
        <dbReference type="EMBL" id="KXN72407.1"/>
    </source>
</evidence>
<dbReference type="SUPFAM" id="SSF81383">
    <property type="entry name" value="F-box domain"/>
    <property type="match status" value="1"/>
</dbReference>
<dbReference type="InterPro" id="IPR001810">
    <property type="entry name" value="F-box_dom"/>
</dbReference>
<feature type="domain" description="F-box" evidence="1">
    <location>
        <begin position="50"/>
        <end position="96"/>
    </location>
</feature>
<name>A0A137PBM1_CONC2</name>
<dbReference type="Gene3D" id="3.80.10.10">
    <property type="entry name" value="Ribonuclease Inhibitor"/>
    <property type="match status" value="2"/>
</dbReference>
<accession>A0A137PBM1</accession>
<proteinExistence type="predicted"/>
<dbReference type="GO" id="GO:0019005">
    <property type="term" value="C:SCF ubiquitin ligase complex"/>
    <property type="evidence" value="ECO:0007669"/>
    <property type="project" value="TreeGrafter"/>
</dbReference>
<dbReference type="STRING" id="796925.A0A137PBM1"/>
<dbReference type="EMBL" id="KQ964453">
    <property type="protein sequence ID" value="KXN72407.1"/>
    <property type="molecule type" value="Genomic_DNA"/>
</dbReference>
<reference evidence="2 3" key="1">
    <citation type="journal article" date="2015" name="Genome Biol. Evol.">
        <title>Phylogenomic analyses indicate that early fungi evolved digesting cell walls of algal ancestors of land plants.</title>
        <authorList>
            <person name="Chang Y."/>
            <person name="Wang S."/>
            <person name="Sekimoto S."/>
            <person name="Aerts A.L."/>
            <person name="Choi C."/>
            <person name="Clum A."/>
            <person name="LaButti K.M."/>
            <person name="Lindquist E.A."/>
            <person name="Yee Ngan C."/>
            <person name="Ohm R.A."/>
            <person name="Salamov A.A."/>
            <person name="Grigoriev I.V."/>
            <person name="Spatafora J.W."/>
            <person name="Berbee M.L."/>
        </authorList>
    </citation>
    <scope>NUCLEOTIDE SEQUENCE [LARGE SCALE GENOMIC DNA]</scope>
    <source>
        <strain evidence="2 3">NRRL 28638</strain>
    </source>
</reference>
<dbReference type="GO" id="GO:0031146">
    <property type="term" value="P:SCF-dependent proteasomal ubiquitin-dependent protein catabolic process"/>
    <property type="evidence" value="ECO:0007669"/>
    <property type="project" value="TreeGrafter"/>
</dbReference>
<dbReference type="Proteomes" id="UP000070444">
    <property type="component" value="Unassembled WGS sequence"/>
</dbReference>
<dbReference type="OMA" id="GFREDPH"/>
<dbReference type="CDD" id="cd22140">
    <property type="entry name" value="F-box_D3-like"/>
    <property type="match status" value="1"/>
</dbReference>
<dbReference type="SUPFAM" id="SSF52047">
    <property type="entry name" value="RNI-like"/>
    <property type="match status" value="1"/>
</dbReference>
<gene>
    <name evidence="2" type="ORF">CONCODRAFT_16153</name>
</gene>
<organism evidence="2 3">
    <name type="scientific">Conidiobolus coronatus (strain ATCC 28846 / CBS 209.66 / NRRL 28638)</name>
    <name type="common">Delacroixia coronata</name>
    <dbReference type="NCBI Taxonomy" id="796925"/>
    <lineage>
        <taxon>Eukaryota</taxon>
        <taxon>Fungi</taxon>
        <taxon>Fungi incertae sedis</taxon>
        <taxon>Zoopagomycota</taxon>
        <taxon>Entomophthoromycotina</taxon>
        <taxon>Entomophthoromycetes</taxon>
        <taxon>Entomophthorales</taxon>
        <taxon>Ancylistaceae</taxon>
        <taxon>Conidiobolus</taxon>
    </lineage>
</organism>
<dbReference type="Pfam" id="PF12937">
    <property type="entry name" value="F-box-like"/>
    <property type="match status" value="1"/>
</dbReference>